<dbReference type="GO" id="GO:0003743">
    <property type="term" value="F:translation initiation factor activity"/>
    <property type="evidence" value="ECO:0007669"/>
    <property type="project" value="UniProtKB-KW"/>
</dbReference>
<keyword evidence="9" id="KW-1185">Reference proteome</keyword>
<dbReference type="Pfam" id="PF00076">
    <property type="entry name" value="RRM_1"/>
    <property type="match status" value="1"/>
</dbReference>
<dbReference type="InterPro" id="IPR051183">
    <property type="entry name" value="U1_U11-U12_snRNP_70-35kDa"/>
</dbReference>
<keyword evidence="3 8" id="KW-0396">Initiation factor</keyword>
<dbReference type="PANTHER" id="PTHR13952:SF6">
    <property type="entry name" value="U11_U12 SMALL NUCLEAR RIBONUCLEOPROTEIN 35 KDA PROTEIN"/>
    <property type="match status" value="1"/>
</dbReference>
<proteinExistence type="predicted"/>
<dbReference type="SMART" id="SM00360">
    <property type="entry name" value="RRM"/>
    <property type="match status" value="1"/>
</dbReference>
<dbReference type="PANTHER" id="PTHR13952">
    <property type="entry name" value="U1 SMALL NUCLEAR RIBONUCLEOPROTEIN 70 KD"/>
    <property type="match status" value="1"/>
</dbReference>
<evidence type="ECO:0000256" key="3">
    <source>
        <dbReference type="ARBA" id="ARBA00022540"/>
    </source>
</evidence>
<dbReference type="GO" id="GO:0003729">
    <property type="term" value="F:mRNA binding"/>
    <property type="evidence" value="ECO:0007669"/>
    <property type="project" value="TreeGrafter"/>
</dbReference>
<comment type="subcellular location">
    <subcellularLocation>
        <location evidence="1">Nucleus</location>
    </subcellularLocation>
</comment>
<dbReference type="InterPro" id="IPR017334">
    <property type="entry name" value="eIF3_g"/>
</dbReference>
<dbReference type="PROSITE" id="PS50102">
    <property type="entry name" value="RRM"/>
    <property type="match status" value="1"/>
</dbReference>
<dbReference type="AlphaFoldDB" id="A0A1E5R024"/>
<dbReference type="STRING" id="56408.A0A1E5R024"/>
<comment type="caution">
    <text evidence="8">The sequence shown here is derived from an EMBL/GenBank/DDBJ whole genome shotgun (WGS) entry which is preliminary data.</text>
</comment>
<evidence type="ECO:0000259" key="7">
    <source>
        <dbReference type="PROSITE" id="PS50102"/>
    </source>
</evidence>
<name>A0A1E5R024_9ASCO</name>
<dbReference type="InterPro" id="IPR024675">
    <property type="entry name" value="eIF3g_N"/>
</dbReference>
<dbReference type="Proteomes" id="UP000095728">
    <property type="component" value="Unassembled WGS sequence"/>
</dbReference>
<feature type="domain" description="RRM" evidence="7">
    <location>
        <begin position="187"/>
        <end position="265"/>
    </location>
</feature>
<dbReference type="InterPro" id="IPR035979">
    <property type="entry name" value="RBD_domain_sf"/>
</dbReference>
<evidence type="ECO:0000256" key="2">
    <source>
        <dbReference type="ARBA" id="ARBA00022490"/>
    </source>
</evidence>
<dbReference type="PIRSF" id="PIRSF037949">
    <property type="entry name" value="Transl_init_eIF-3_RNA-bind"/>
    <property type="match status" value="1"/>
</dbReference>
<reference evidence="9" key="1">
    <citation type="journal article" date="2016" name="Genome Announc.">
        <title>Genome sequences of three species of Hanseniaspora isolated from spontaneous wine fermentations.</title>
        <authorList>
            <person name="Sternes P.R."/>
            <person name="Lee D."/>
            <person name="Kutyna D.R."/>
            <person name="Borneman A.R."/>
        </authorList>
    </citation>
    <scope>NUCLEOTIDE SEQUENCE [LARGE SCALE GENOMIC DNA]</scope>
    <source>
        <strain evidence="9">AWRI3579</strain>
    </source>
</reference>
<evidence type="ECO:0000313" key="9">
    <source>
        <dbReference type="Proteomes" id="UP000095728"/>
    </source>
</evidence>
<dbReference type="OrthoDB" id="639027at2759"/>
<dbReference type="GO" id="GO:0005852">
    <property type="term" value="C:eukaryotic translation initiation factor 3 complex"/>
    <property type="evidence" value="ECO:0007669"/>
    <property type="project" value="InterPro"/>
</dbReference>
<keyword evidence="6" id="KW-0694">RNA-binding</keyword>
<evidence type="ECO:0000256" key="4">
    <source>
        <dbReference type="ARBA" id="ARBA00022917"/>
    </source>
</evidence>
<dbReference type="Pfam" id="PF12353">
    <property type="entry name" value="eIF3g"/>
    <property type="match status" value="1"/>
</dbReference>
<dbReference type="InterPro" id="IPR012677">
    <property type="entry name" value="Nucleotide-bd_a/b_plait_sf"/>
</dbReference>
<dbReference type="SUPFAM" id="SSF54928">
    <property type="entry name" value="RNA-binding domain, RBD"/>
    <property type="match status" value="1"/>
</dbReference>
<dbReference type="InterPro" id="IPR000504">
    <property type="entry name" value="RRM_dom"/>
</dbReference>
<dbReference type="GO" id="GO:0071011">
    <property type="term" value="C:precatalytic spliceosome"/>
    <property type="evidence" value="ECO:0007669"/>
    <property type="project" value="TreeGrafter"/>
</dbReference>
<dbReference type="Gene3D" id="3.30.70.330">
    <property type="match status" value="1"/>
</dbReference>
<dbReference type="GO" id="GO:0000398">
    <property type="term" value="P:mRNA splicing, via spliceosome"/>
    <property type="evidence" value="ECO:0007669"/>
    <property type="project" value="TreeGrafter"/>
</dbReference>
<sequence>MSAVANAPVDFEKQEIIKNDDGTKTIISYKLEKGVKYKITQKVKEVKIIEKTNPAIEERKKWAKYGVAVSDTKDLLTVGDDVPFFLGVNWKEMQEQYENKKNKKTVKSFVCSNCGGAHLSAQCPFPKKSSATAAASAASGAGAVPASTGKYVPPSKRALLAANAKAAASGEAILTQEEMRKKEEDERTLVFADLNLNTTEDDLTREVLKYFQYERCRLVRDRNTGRSRGLAYVSFYTKEEAERAANYWNNKGYMNIMMRVRFVQEHRQNR</sequence>
<evidence type="ECO:0000256" key="6">
    <source>
        <dbReference type="PROSITE-ProRule" id="PRU00176"/>
    </source>
</evidence>
<keyword evidence="2" id="KW-0963">Cytoplasm</keyword>
<protein>
    <submittedName>
        <fullName evidence="8">Eukaryotic translation initiation factor 3 subunit G</fullName>
    </submittedName>
</protein>
<organism evidence="8 9">
    <name type="scientific">Hanseniaspora osmophila</name>
    <dbReference type="NCBI Taxonomy" id="56408"/>
    <lineage>
        <taxon>Eukaryota</taxon>
        <taxon>Fungi</taxon>
        <taxon>Dikarya</taxon>
        <taxon>Ascomycota</taxon>
        <taxon>Saccharomycotina</taxon>
        <taxon>Saccharomycetes</taxon>
        <taxon>Saccharomycodales</taxon>
        <taxon>Saccharomycodaceae</taxon>
        <taxon>Hanseniaspora</taxon>
    </lineage>
</organism>
<keyword evidence="5" id="KW-0539">Nucleus</keyword>
<gene>
    <name evidence="8" type="ORF">AWRI3579_g4639</name>
</gene>
<evidence type="ECO:0000256" key="5">
    <source>
        <dbReference type="ARBA" id="ARBA00023242"/>
    </source>
</evidence>
<accession>A0A1E5R024</accession>
<evidence type="ECO:0000313" key="8">
    <source>
        <dbReference type="EMBL" id="OEJ80249.1"/>
    </source>
</evidence>
<evidence type="ECO:0000256" key="1">
    <source>
        <dbReference type="ARBA" id="ARBA00004123"/>
    </source>
</evidence>
<keyword evidence="4" id="KW-0648">Protein biosynthesis</keyword>
<dbReference type="InParanoid" id="A0A1E5R024"/>
<dbReference type="FunCoup" id="A0A1E5R024">
    <property type="interactions" value="1115"/>
</dbReference>
<dbReference type="GO" id="GO:0017069">
    <property type="term" value="F:snRNA binding"/>
    <property type="evidence" value="ECO:0007669"/>
    <property type="project" value="TreeGrafter"/>
</dbReference>
<dbReference type="EMBL" id="LPNM01000017">
    <property type="protein sequence ID" value="OEJ80249.1"/>
    <property type="molecule type" value="Genomic_DNA"/>
</dbReference>